<gene>
    <name evidence="6" type="ORF">BKE38_18990</name>
</gene>
<dbReference type="EMBL" id="MLCO01000200">
    <property type="protein sequence ID" value="ONG50170.1"/>
    <property type="molecule type" value="Genomic_DNA"/>
</dbReference>
<comment type="caution">
    <text evidence="6">The sequence shown here is derived from an EMBL/GenBank/DDBJ whole genome shotgun (WGS) entry which is preliminary data.</text>
</comment>
<evidence type="ECO:0000256" key="2">
    <source>
        <dbReference type="ARBA" id="ARBA00022692"/>
    </source>
</evidence>
<dbReference type="Proteomes" id="UP000188879">
    <property type="component" value="Unassembled WGS sequence"/>
</dbReference>
<feature type="transmembrane region" description="Helical" evidence="5">
    <location>
        <begin position="171"/>
        <end position="193"/>
    </location>
</feature>
<accession>A0A1V2H0Z4</accession>
<dbReference type="Gene3D" id="1.20.1740.10">
    <property type="entry name" value="Amino acid/polyamine transporter I"/>
    <property type="match status" value="1"/>
</dbReference>
<feature type="transmembrane region" description="Helical" evidence="5">
    <location>
        <begin position="143"/>
        <end position="159"/>
    </location>
</feature>
<comment type="subcellular location">
    <subcellularLocation>
        <location evidence="1">Membrane</location>
        <topology evidence="1">Multi-pass membrane protein</topology>
    </subcellularLocation>
</comment>
<sequence length="631" mass="66774">MRSLAKALLGRRLANREGEERRIGAFEGVPAMGLDGLGSSSYGPEAALTILAAAGTAGLAALGPIIAAIVALLAILYFSYRQTIAAYPTNGGAFTVARETFGAGASLLAAAALMIDYVLNVAVGISAGVGALTSAVPSLQPQTLPLCLGILALLTLINLRGTLDAGRAFALPTYLFLASFALLLGLGLYRLLATGEVAPVVAPPPPRPASEPLGWWLVLHAFASGCTAMTGVEAVSNGMGAFRDPAVRHGRRTLLAICGALGLLLIGIATLATAYGIGAMDQTQPGYRSVLSQLAAAVLGHGWLYYTAIGSLLCVLALSADTSFTAFPRLCRSVAQDGYLPRAFAVAGRRLVFSAGILYLAATAALLLILFGGITEHLIPLFAIGAFLTFTISQAGMVVHWRRLDATAATRRHRLPLLVNAAGALATGIAFCVILVAKFSEGAWITLLAVPATIAGLLLVRRYYDRVAAQERAAGPLRLAQRSPPVVIIAMAGRSRMADEALRFALDLSPDVVAVHLTALEGGEDPDRAAALRESWRHDVEDPAARAGLTPPRLVVLPATYRRAEEPLLKLIGELRPKMPGRRVAILIPELVKRRWYQHLLHTHRARRLRRRLLAHADPEIVIIIIPWAGD</sequence>
<proteinExistence type="predicted"/>
<feature type="transmembrane region" description="Helical" evidence="5">
    <location>
        <begin position="303"/>
        <end position="330"/>
    </location>
</feature>
<feature type="transmembrane region" description="Helical" evidence="5">
    <location>
        <begin position="213"/>
        <end position="232"/>
    </location>
</feature>
<evidence type="ECO:0000256" key="4">
    <source>
        <dbReference type="ARBA" id="ARBA00023136"/>
    </source>
</evidence>
<evidence type="ECO:0000313" key="6">
    <source>
        <dbReference type="EMBL" id="ONG50170.1"/>
    </source>
</evidence>
<feature type="transmembrane region" description="Helical" evidence="5">
    <location>
        <begin position="417"/>
        <end position="437"/>
    </location>
</feature>
<name>A0A1V2H0Z4_9PROT</name>
<feature type="transmembrane region" description="Helical" evidence="5">
    <location>
        <begin position="443"/>
        <end position="460"/>
    </location>
</feature>
<feature type="transmembrane region" description="Helical" evidence="5">
    <location>
        <begin position="351"/>
        <end position="371"/>
    </location>
</feature>
<keyword evidence="2 5" id="KW-0812">Transmembrane</keyword>
<evidence type="ECO:0000313" key="7">
    <source>
        <dbReference type="Proteomes" id="UP000188879"/>
    </source>
</evidence>
<dbReference type="PANTHER" id="PTHR47704">
    <property type="entry name" value="POTASSIUM TRANSPORTER KIMA"/>
    <property type="match status" value="1"/>
</dbReference>
<feature type="transmembrane region" description="Helical" evidence="5">
    <location>
        <begin position="377"/>
        <end position="396"/>
    </location>
</feature>
<dbReference type="InterPro" id="IPR053153">
    <property type="entry name" value="APC_K+_Transporter"/>
</dbReference>
<evidence type="ECO:0000256" key="3">
    <source>
        <dbReference type="ARBA" id="ARBA00022989"/>
    </source>
</evidence>
<reference evidence="6 7" key="1">
    <citation type="submission" date="2016-10" db="EMBL/GenBank/DDBJ databases">
        <title>Draft Genome sequence of Roseomonas sp. strain M3.</title>
        <authorList>
            <person name="Subhash Y."/>
            <person name="Lee S."/>
        </authorList>
    </citation>
    <scope>NUCLEOTIDE SEQUENCE [LARGE SCALE GENOMIC DNA]</scope>
    <source>
        <strain evidence="6 7">M3</strain>
    </source>
</reference>
<keyword evidence="4 5" id="KW-0472">Membrane</keyword>
<organism evidence="6 7">
    <name type="scientific">Teichococcus deserti</name>
    <dbReference type="NCBI Taxonomy" id="1817963"/>
    <lineage>
        <taxon>Bacteria</taxon>
        <taxon>Pseudomonadati</taxon>
        <taxon>Pseudomonadota</taxon>
        <taxon>Alphaproteobacteria</taxon>
        <taxon>Acetobacterales</taxon>
        <taxon>Roseomonadaceae</taxon>
        <taxon>Roseomonas</taxon>
    </lineage>
</organism>
<protein>
    <submittedName>
        <fullName evidence="6">Amino acid transporter</fullName>
    </submittedName>
</protein>
<evidence type="ECO:0000256" key="5">
    <source>
        <dbReference type="SAM" id="Phobius"/>
    </source>
</evidence>
<evidence type="ECO:0000256" key="1">
    <source>
        <dbReference type="ARBA" id="ARBA00004141"/>
    </source>
</evidence>
<feature type="transmembrane region" description="Helical" evidence="5">
    <location>
        <begin position="253"/>
        <end position="277"/>
    </location>
</feature>
<dbReference type="GO" id="GO:0022857">
    <property type="term" value="F:transmembrane transporter activity"/>
    <property type="evidence" value="ECO:0007669"/>
    <property type="project" value="InterPro"/>
</dbReference>
<dbReference type="GO" id="GO:0016020">
    <property type="term" value="C:membrane"/>
    <property type="evidence" value="ECO:0007669"/>
    <property type="project" value="UniProtKB-SubCell"/>
</dbReference>
<dbReference type="Pfam" id="PF13520">
    <property type="entry name" value="AA_permease_2"/>
    <property type="match status" value="1"/>
</dbReference>
<keyword evidence="7" id="KW-1185">Reference proteome</keyword>
<dbReference type="RefSeq" id="WP_076958884.1">
    <property type="nucleotide sequence ID" value="NZ_MLCO01000200.1"/>
</dbReference>
<keyword evidence="3 5" id="KW-1133">Transmembrane helix</keyword>
<dbReference type="PANTHER" id="PTHR47704:SF1">
    <property type="entry name" value="POTASSIUM TRANSPORTER KIMA"/>
    <property type="match status" value="1"/>
</dbReference>
<feature type="transmembrane region" description="Helical" evidence="5">
    <location>
        <begin position="47"/>
        <end position="80"/>
    </location>
</feature>
<dbReference type="AlphaFoldDB" id="A0A1V2H0Z4"/>
<dbReference type="InterPro" id="IPR002293">
    <property type="entry name" value="AA/rel_permease1"/>
</dbReference>
<feature type="transmembrane region" description="Helical" evidence="5">
    <location>
        <begin position="101"/>
        <end position="123"/>
    </location>
</feature>